<dbReference type="GO" id="GO:0008374">
    <property type="term" value="F:O-acyltransferase activity"/>
    <property type="evidence" value="ECO:0007669"/>
    <property type="project" value="TreeGrafter"/>
</dbReference>
<protein>
    <submittedName>
        <fullName evidence="3">Putative colanic acid biosynthesis acetyltransferase WcaF</fullName>
    </submittedName>
</protein>
<sequence>MAYDNLQGHDEVSTIKQMLSYVDKQKQVDLSTYDNSWFNSGGGHFKRTLWYFVNVLFFLNPLNPVNSLKVWLLRLFGAQIGRGVVIKPGANIKYPWLLRVGNHVWLGEKVWIDNLTEVNISDNVTLSQGAMLLTGSHDYKSPAFDLVVGKIKLQEGTWIGAKAIICPGVTCGSHSVLAAGSVATQDLDAYTIYQGNPAEAKRKRIVD</sequence>
<keyword evidence="4" id="KW-1185">Reference proteome</keyword>
<evidence type="ECO:0000256" key="2">
    <source>
        <dbReference type="ARBA" id="ARBA00022679"/>
    </source>
</evidence>
<dbReference type="Gene3D" id="2.160.10.10">
    <property type="entry name" value="Hexapeptide repeat proteins"/>
    <property type="match status" value="1"/>
</dbReference>
<accession>A0A239BPU6</accession>
<dbReference type="Proteomes" id="UP000198432">
    <property type="component" value="Unassembled WGS sequence"/>
</dbReference>
<dbReference type="EMBL" id="FZOQ01000002">
    <property type="protein sequence ID" value="SNS09094.1"/>
    <property type="molecule type" value="Genomic_DNA"/>
</dbReference>
<dbReference type="InterPro" id="IPR051159">
    <property type="entry name" value="Hexapeptide_acetyltransf"/>
</dbReference>
<dbReference type="NCBIfam" id="NF007797">
    <property type="entry name" value="PRK10502.1"/>
    <property type="match status" value="1"/>
</dbReference>
<gene>
    <name evidence="3" type="ORF">SAMN06296052_10243</name>
</gene>
<dbReference type="SUPFAM" id="SSF51161">
    <property type="entry name" value="Trimeric LpxA-like enzymes"/>
    <property type="match status" value="1"/>
</dbReference>
<dbReference type="PANTHER" id="PTHR23416">
    <property type="entry name" value="SIALIC ACID SYNTHASE-RELATED"/>
    <property type="match status" value="1"/>
</dbReference>
<dbReference type="InterPro" id="IPR011004">
    <property type="entry name" value="Trimer_LpxA-like_sf"/>
</dbReference>
<dbReference type="CDD" id="cd05825">
    <property type="entry name" value="LbH_wcaF_like"/>
    <property type="match status" value="1"/>
</dbReference>
<evidence type="ECO:0000313" key="3">
    <source>
        <dbReference type="EMBL" id="SNS09094.1"/>
    </source>
</evidence>
<evidence type="ECO:0000313" key="4">
    <source>
        <dbReference type="Proteomes" id="UP000198432"/>
    </source>
</evidence>
<dbReference type="GO" id="GO:0005829">
    <property type="term" value="C:cytosol"/>
    <property type="evidence" value="ECO:0007669"/>
    <property type="project" value="TreeGrafter"/>
</dbReference>
<evidence type="ECO:0000256" key="1">
    <source>
        <dbReference type="ARBA" id="ARBA00007274"/>
    </source>
</evidence>
<keyword evidence="2 3" id="KW-0808">Transferase</keyword>
<reference evidence="4" key="1">
    <citation type="submission" date="2017-06" db="EMBL/GenBank/DDBJ databases">
        <authorList>
            <person name="Varghese N."/>
            <person name="Submissions S."/>
        </authorList>
    </citation>
    <scope>NUCLEOTIDE SEQUENCE [LARGE SCALE GENOMIC DNA]</scope>
    <source>
        <strain evidence="4">NKM1</strain>
    </source>
</reference>
<dbReference type="PANTHER" id="PTHR23416:SF23">
    <property type="entry name" value="ACETYLTRANSFERASE C18B11.09C-RELATED"/>
    <property type="match status" value="1"/>
</dbReference>
<dbReference type="AlphaFoldDB" id="A0A239BPU6"/>
<name>A0A239BPU6_9BACT</name>
<organism evidence="3 4">
    <name type="scientific">Pontibacter ummariensis</name>
    <dbReference type="NCBI Taxonomy" id="1610492"/>
    <lineage>
        <taxon>Bacteria</taxon>
        <taxon>Pseudomonadati</taxon>
        <taxon>Bacteroidota</taxon>
        <taxon>Cytophagia</taxon>
        <taxon>Cytophagales</taxon>
        <taxon>Hymenobacteraceae</taxon>
        <taxon>Pontibacter</taxon>
    </lineage>
</organism>
<proteinExistence type="inferred from homology"/>
<comment type="similarity">
    <text evidence="1">Belongs to the transferase hexapeptide repeat family.</text>
</comment>